<protein>
    <submittedName>
        <fullName evidence="1">Uncharacterized protein</fullName>
    </submittedName>
</protein>
<proteinExistence type="predicted"/>
<accession>A0A508BR51</accession>
<dbReference type="GeneID" id="64213774"/>
<sequence length="98" mass="10479">MTPPPTLRFTQRHLEEIAADIRRPTTTDLLASGDEAVTDYARQVSRALLAEGYTAKDVNAANNRIFSAYSGAVQVAKRLTSPNTTATASDLAAAMPTL</sequence>
<evidence type="ECO:0000313" key="1">
    <source>
        <dbReference type="EMBL" id="TQD63141.1"/>
    </source>
</evidence>
<comment type="caution">
    <text evidence="1">The sequence shown here is derived from an EMBL/GenBank/DDBJ whole genome shotgun (WGS) entry which is preliminary data.</text>
</comment>
<name>A0A508BR51_9ACTO</name>
<gene>
    <name evidence="1" type="ORF">FK267_00630</name>
</gene>
<evidence type="ECO:0000313" key="2">
    <source>
        <dbReference type="Proteomes" id="UP000317942"/>
    </source>
</evidence>
<dbReference type="Proteomes" id="UP000317942">
    <property type="component" value="Unassembled WGS sequence"/>
</dbReference>
<dbReference type="AlphaFoldDB" id="A0A508BR51"/>
<dbReference type="EMBL" id="VICC01000001">
    <property type="protein sequence ID" value="TQD63141.1"/>
    <property type="molecule type" value="Genomic_DNA"/>
</dbReference>
<reference evidence="1 2" key="1">
    <citation type="submission" date="2019-06" db="EMBL/GenBank/DDBJ databases">
        <title>Draft genome sequence of Actinomyces oris CCUG 34288T.</title>
        <authorList>
            <person name="Salva-Serra F."/>
            <person name="Cardew S."/>
            <person name="Moore E."/>
        </authorList>
    </citation>
    <scope>NUCLEOTIDE SEQUENCE [LARGE SCALE GENOMIC DNA]</scope>
    <source>
        <strain evidence="1 2">CCUG 34288</strain>
    </source>
</reference>
<dbReference type="RefSeq" id="WP_141405816.1">
    <property type="nucleotide sequence ID" value="NZ_CP066060.1"/>
</dbReference>
<organism evidence="1 2">
    <name type="scientific">Actinomyces oris</name>
    <dbReference type="NCBI Taxonomy" id="544580"/>
    <lineage>
        <taxon>Bacteria</taxon>
        <taxon>Bacillati</taxon>
        <taxon>Actinomycetota</taxon>
        <taxon>Actinomycetes</taxon>
        <taxon>Actinomycetales</taxon>
        <taxon>Actinomycetaceae</taxon>
        <taxon>Actinomyces</taxon>
    </lineage>
</organism>